<protein>
    <recommendedName>
        <fullName evidence="4">Transmembrane protein</fullName>
    </recommendedName>
</protein>
<comment type="caution">
    <text evidence="2">The sequence shown here is derived from an EMBL/GenBank/DDBJ whole genome shotgun (WGS) entry which is preliminary data.</text>
</comment>
<dbReference type="GeneID" id="94427364"/>
<evidence type="ECO:0000313" key="2">
    <source>
        <dbReference type="EMBL" id="PHJ22192.1"/>
    </source>
</evidence>
<feature type="transmembrane region" description="Helical" evidence="1">
    <location>
        <begin position="76"/>
        <end position="96"/>
    </location>
</feature>
<dbReference type="EMBL" id="MIGC01001785">
    <property type="protein sequence ID" value="PHJ22192.1"/>
    <property type="molecule type" value="Genomic_DNA"/>
</dbReference>
<dbReference type="AlphaFoldDB" id="A0A2C6L2Y0"/>
<dbReference type="Proteomes" id="UP000221165">
    <property type="component" value="Unassembled WGS sequence"/>
</dbReference>
<accession>A0A2C6L2Y0</accession>
<sequence length="108" mass="12464">MYVLSSVEKLRFQTVRRLDSIETDQRDNRLRPSLLPSFYLVWCVEDDAACCCFCSQFPALSVCARTGFFPYFLRNLTFPGVVAHLSIIFFFGRAVPFSARQFCTSRLV</sequence>
<evidence type="ECO:0000256" key="1">
    <source>
        <dbReference type="SAM" id="Phobius"/>
    </source>
</evidence>
<keyword evidence="1" id="KW-0812">Transmembrane</keyword>
<keyword evidence="3" id="KW-1185">Reference proteome</keyword>
<reference evidence="2 3" key="1">
    <citation type="journal article" date="2017" name="Int. J. Parasitol.">
        <title>The genome of the protozoan parasite Cystoisospora suis and a reverse vaccinology approach to identify vaccine candidates.</title>
        <authorList>
            <person name="Palmieri N."/>
            <person name="Shrestha A."/>
            <person name="Ruttkowski B."/>
            <person name="Beck T."/>
            <person name="Vogl C."/>
            <person name="Tomley F."/>
            <person name="Blake D.P."/>
            <person name="Joachim A."/>
        </authorList>
    </citation>
    <scope>NUCLEOTIDE SEQUENCE [LARGE SCALE GENOMIC DNA]</scope>
    <source>
        <strain evidence="2 3">Wien I</strain>
    </source>
</reference>
<evidence type="ECO:0008006" key="4">
    <source>
        <dbReference type="Google" id="ProtNLM"/>
    </source>
</evidence>
<dbReference type="VEuPathDB" id="ToxoDB:CSUI_003958"/>
<dbReference type="RefSeq" id="XP_067923869.1">
    <property type="nucleotide sequence ID" value="XM_068064153.1"/>
</dbReference>
<keyword evidence="1" id="KW-1133">Transmembrane helix</keyword>
<proteinExistence type="predicted"/>
<keyword evidence="1" id="KW-0472">Membrane</keyword>
<evidence type="ECO:0000313" key="3">
    <source>
        <dbReference type="Proteomes" id="UP000221165"/>
    </source>
</evidence>
<name>A0A2C6L2Y0_9APIC</name>
<organism evidence="2 3">
    <name type="scientific">Cystoisospora suis</name>
    <dbReference type="NCBI Taxonomy" id="483139"/>
    <lineage>
        <taxon>Eukaryota</taxon>
        <taxon>Sar</taxon>
        <taxon>Alveolata</taxon>
        <taxon>Apicomplexa</taxon>
        <taxon>Conoidasida</taxon>
        <taxon>Coccidia</taxon>
        <taxon>Eucoccidiorida</taxon>
        <taxon>Eimeriorina</taxon>
        <taxon>Sarcocystidae</taxon>
        <taxon>Cystoisospora</taxon>
    </lineage>
</organism>
<gene>
    <name evidence="2" type="ORF">CSUI_003958</name>
</gene>